<dbReference type="InterPro" id="IPR029151">
    <property type="entry name" value="Sensor-like_sf"/>
</dbReference>
<dbReference type="AlphaFoldDB" id="A0A558DPY5"/>
<evidence type="ECO:0000313" key="2">
    <source>
        <dbReference type="Proteomes" id="UP000316649"/>
    </source>
</evidence>
<gene>
    <name evidence="1" type="ORF">FHP88_16535</name>
</gene>
<dbReference type="RefSeq" id="WP_144360207.1">
    <property type="nucleotide sequence ID" value="NZ_VMNH01000024.1"/>
</dbReference>
<dbReference type="SUPFAM" id="SSF103190">
    <property type="entry name" value="Sensory domain-like"/>
    <property type="match status" value="1"/>
</dbReference>
<evidence type="ECO:0000313" key="1">
    <source>
        <dbReference type="EMBL" id="TVO70493.1"/>
    </source>
</evidence>
<keyword evidence="2" id="KW-1185">Reference proteome</keyword>
<accession>A0A558DPY5</accession>
<reference evidence="1 2" key="1">
    <citation type="submission" date="2019-07" db="EMBL/GenBank/DDBJ databases">
        <title>The pathways for chlorine oxyanion respiration interact through the shared metabolite chlorate.</title>
        <authorList>
            <person name="Barnum T.P."/>
            <person name="Cheng Y."/>
            <person name="Hill K.A."/>
            <person name="Lucas L.N."/>
            <person name="Carlson H.K."/>
            <person name="Coates J.D."/>
        </authorList>
    </citation>
    <scope>NUCLEOTIDE SEQUENCE [LARGE SCALE GENOMIC DNA]</scope>
    <source>
        <strain evidence="1 2">BK-1</strain>
    </source>
</reference>
<name>A0A558DPY5_9GAMM</name>
<organism evidence="1 2">
    <name type="scientific">Sedimenticola selenatireducens</name>
    <dbReference type="NCBI Taxonomy" id="191960"/>
    <lineage>
        <taxon>Bacteria</taxon>
        <taxon>Pseudomonadati</taxon>
        <taxon>Pseudomonadota</taxon>
        <taxon>Gammaproteobacteria</taxon>
        <taxon>Chromatiales</taxon>
        <taxon>Sedimenticolaceae</taxon>
        <taxon>Sedimenticola</taxon>
    </lineage>
</organism>
<dbReference type="Proteomes" id="UP000316649">
    <property type="component" value="Unassembled WGS sequence"/>
</dbReference>
<dbReference type="CDD" id="cd18773">
    <property type="entry name" value="PDC1_HK_sensor"/>
    <property type="match status" value="1"/>
</dbReference>
<dbReference type="OrthoDB" id="8477901at2"/>
<sequence>MNSTIQKSIRKQRHTLGKLIRPILGKIAAACAEAWPDRYALNDVLKKHVPELPYCAYIYALGTDAIQVSDNVNSNGSYPEHYGRNRSERPYLNSIYPAVDYLLSEAYISLLSARPSITAIQLVKRDGKVIGLIGADFDLRDLPLTQQLYDEPDQWRQMKGDPSIRGLLFQQTRVKSVLDSHIDEVMSICEELMAHRGVFHGKLHFSSSRATLWVMDDPYRYRILEVEDLIDPDICLAYPVRPYPENAHLPQSAIKKILEGFKKLRLADETIYLRSGSINIFNGLVGLNFSCDGSHYIPWDDFLDSSNAFWSGAIASTTRPVEEEPS</sequence>
<dbReference type="EMBL" id="VMNH01000024">
    <property type="protein sequence ID" value="TVO70493.1"/>
    <property type="molecule type" value="Genomic_DNA"/>
</dbReference>
<proteinExistence type="predicted"/>
<comment type="caution">
    <text evidence="1">The sequence shown here is derived from an EMBL/GenBank/DDBJ whole genome shotgun (WGS) entry which is preliminary data.</text>
</comment>
<protein>
    <submittedName>
        <fullName evidence="1">Uncharacterized protein</fullName>
    </submittedName>
</protein>